<dbReference type="EMBL" id="JABWMJ010000006">
    <property type="protein sequence ID" value="NUZ06991.1"/>
    <property type="molecule type" value="Genomic_DNA"/>
</dbReference>
<evidence type="ECO:0000256" key="4">
    <source>
        <dbReference type="ARBA" id="ARBA00022989"/>
    </source>
</evidence>
<evidence type="ECO:0000313" key="7">
    <source>
        <dbReference type="EMBL" id="NUZ06991.1"/>
    </source>
</evidence>
<feature type="transmembrane region" description="Helical" evidence="6">
    <location>
        <begin position="332"/>
        <end position="351"/>
    </location>
</feature>
<evidence type="ECO:0000256" key="5">
    <source>
        <dbReference type="ARBA" id="ARBA00023136"/>
    </source>
</evidence>
<reference evidence="7 8" key="1">
    <citation type="submission" date="2020-06" db="EMBL/GenBank/DDBJ databases">
        <title>Schlegella sp. ID0723 isolated from air conditioner.</title>
        <authorList>
            <person name="Kim D.Y."/>
            <person name="Kim D.-U."/>
        </authorList>
    </citation>
    <scope>NUCLEOTIDE SEQUENCE [LARGE SCALE GENOMIC DNA]</scope>
    <source>
        <strain evidence="7 8">ID0723</strain>
    </source>
</reference>
<dbReference type="InterPro" id="IPR002797">
    <property type="entry name" value="Polysacc_synth"/>
</dbReference>
<name>A0A7Y6NPJ9_9BURK</name>
<dbReference type="RefSeq" id="WP_176069830.1">
    <property type="nucleotide sequence ID" value="NZ_JABWMJ010000006.1"/>
</dbReference>
<accession>A0A7Y6NPJ9</accession>
<evidence type="ECO:0000256" key="6">
    <source>
        <dbReference type="SAM" id="Phobius"/>
    </source>
</evidence>
<dbReference type="Pfam" id="PF01943">
    <property type="entry name" value="Polysacc_synt"/>
    <property type="match status" value="1"/>
</dbReference>
<sequence>MTSHPPSRLSRTLPPMYAAAATRAALPLLVLPLLASRIGAEAFGRLGFILVWSGLLSTLVEGGFLAAATRVAVHADAAERWRLARQVFSARCVLALPATLLAFAAVHWIAPQATHPWADGAAIAGLACALGAPATWYLQATQQLGRWARVELVVYGLLLGACWAFATSVAAFVLLQLAASACLAWAGWRWLRRDLAGAAEAHRLWSAPAVLPGLRLGARMLPVAIAGAAYSFALPAAASAQLARAELGVYVMVDRIVRVFLAAAEPIFGVVYPHIVVLFQTGARAALRLALRWAVLGAATGVVLMLLAHALWPWLEPIASRRLAGFDPALLAATFTVLAWLWPLLLGWKFIGYWMLGSGRFDAAYRVAMVAGAVVGVLAAARWSGASRAPGLASVALGAEVLVALLSVAGIAVTLRVRGGDPR</sequence>
<feature type="transmembrane region" description="Helical" evidence="6">
    <location>
        <begin position="50"/>
        <end position="68"/>
    </location>
</feature>
<keyword evidence="5 6" id="KW-0472">Membrane</keyword>
<evidence type="ECO:0000256" key="3">
    <source>
        <dbReference type="ARBA" id="ARBA00022692"/>
    </source>
</evidence>
<feature type="transmembrane region" description="Helical" evidence="6">
    <location>
        <begin position="221"/>
        <end position="243"/>
    </location>
</feature>
<gene>
    <name evidence="7" type="ORF">HQN59_14595</name>
</gene>
<evidence type="ECO:0000256" key="2">
    <source>
        <dbReference type="ARBA" id="ARBA00022475"/>
    </source>
</evidence>
<comment type="subcellular location">
    <subcellularLocation>
        <location evidence="1">Cell membrane</location>
        <topology evidence="1">Multi-pass membrane protein</topology>
    </subcellularLocation>
</comment>
<feature type="transmembrane region" description="Helical" evidence="6">
    <location>
        <begin position="291"/>
        <end position="312"/>
    </location>
</feature>
<comment type="caution">
    <text evidence="7">The sequence shown here is derived from an EMBL/GenBank/DDBJ whole genome shotgun (WGS) entry which is preliminary data.</text>
</comment>
<feature type="transmembrane region" description="Helical" evidence="6">
    <location>
        <begin position="88"/>
        <end position="110"/>
    </location>
</feature>
<organism evidence="7 8">
    <name type="scientific">Piscinibacter koreensis</name>
    <dbReference type="NCBI Taxonomy" id="2742824"/>
    <lineage>
        <taxon>Bacteria</taxon>
        <taxon>Pseudomonadati</taxon>
        <taxon>Pseudomonadota</taxon>
        <taxon>Betaproteobacteria</taxon>
        <taxon>Burkholderiales</taxon>
        <taxon>Sphaerotilaceae</taxon>
        <taxon>Piscinibacter</taxon>
    </lineage>
</organism>
<feature type="transmembrane region" description="Helical" evidence="6">
    <location>
        <begin position="255"/>
        <end position="279"/>
    </location>
</feature>
<evidence type="ECO:0000256" key="1">
    <source>
        <dbReference type="ARBA" id="ARBA00004651"/>
    </source>
</evidence>
<proteinExistence type="predicted"/>
<feature type="transmembrane region" description="Helical" evidence="6">
    <location>
        <begin position="395"/>
        <end position="415"/>
    </location>
</feature>
<feature type="transmembrane region" description="Helical" evidence="6">
    <location>
        <begin position="116"/>
        <end position="138"/>
    </location>
</feature>
<dbReference type="PANTHER" id="PTHR30250:SF11">
    <property type="entry name" value="O-ANTIGEN TRANSPORTER-RELATED"/>
    <property type="match status" value="1"/>
</dbReference>
<dbReference type="Proteomes" id="UP000529637">
    <property type="component" value="Unassembled WGS sequence"/>
</dbReference>
<protein>
    <submittedName>
        <fullName evidence="7">Oligosaccharide flippase family protein</fullName>
    </submittedName>
</protein>
<keyword evidence="3 6" id="KW-0812">Transmembrane</keyword>
<keyword evidence="8" id="KW-1185">Reference proteome</keyword>
<keyword evidence="4 6" id="KW-1133">Transmembrane helix</keyword>
<dbReference type="PANTHER" id="PTHR30250">
    <property type="entry name" value="PST FAMILY PREDICTED COLANIC ACID TRANSPORTER"/>
    <property type="match status" value="1"/>
</dbReference>
<feature type="transmembrane region" description="Helical" evidence="6">
    <location>
        <begin position="150"/>
        <end position="166"/>
    </location>
</feature>
<dbReference type="GO" id="GO:0005886">
    <property type="term" value="C:plasma membrane"/>
    <property type="evidence" value="ECO:0007669"/>
    <property type="project" value="UniProtKB-SubCell"/>
</dbReference>
<keyword evidence="2" id="KW-1003">Cell membrane</keyword>
<feature type="transmembrane region" description="Helical" evidence="6">
    <location>
        <begin position="363"/>
        <end position="383"/>
    </location>
</feature>
<dbReference type="AlphaFoldDB" id="A0A7Y6NPJ9"/>
<evidence type="ECO:0000313" key="8">
    <source>
        <dbReference type="Proteomes" id="UP000529637"/>
    </source>
</evidence>
<dbReference type="InterPro" id="IPR050833">
    <property type="entry name" value="Poly_Biosynth_Transport"/>
</dbReference>